<organism evidence="2 3">
    <name type="scientific">Sulfitobacter dubius</name>
    <dbReference type="NCBI Taxonomy" id="218673"/>
    <lineage>
        <taxon>Bacteria</taxon>
        <taxon>Pseudomonadati</taxon>
        <taxon>Pseudomonadota</taxon>
        <taxon>Alphaproteobacteria</taxon>
        <taxon>Rhodobacterales</taxon>
        <taxon>Roseobacteraceae</taxon>
        <taxon>Sulfitobacter</taxon>
    </lineage>
</organism>
<sequence>MSTNTQMYDALTIADAMLKIGKRKGQTMTPMKLLKLVYIAHGFSLALLNRDLFQNRIEAWKFGPVIPDLYQATKRFGREEIPLNLIGDPEDTSVDPEVQSFLEDVYEKYGHLNGIQLSYLTHQSGTPWDQVYDPRFRNEPIPDDLIADHYRGMLVA</sequence>
<proteinExistence type="predicted"/>
<keyword evidence="3" id="KW-1185">Reference proteome</keyword>
<evidence type="ECO:0000313" key="2">
    <source>
        <dbReference type="EMBL" id="UOA14492.1"/>
    </source>
</evidence>
<evidence type="ECO:0000259" key="1">
    <source>
        <dbReference type="Pfam" id="PF13274"/>
    </source>
</evidence>
<dbReference type="RefSeq" id="WP_243262845.1">
    <property type="nucleotide sequence ID" value="NZ_CP085144.1"/>
</dbReference>
<gene>
    <name evidence="2" type="primary">socA</name>
    <name evidence="2" type="ORF">DSM109990_01298</name>
</gene>
<name>A0ABY3ZIK0_9RHOB</name>
<evidence type="ECO:0000313" key="3">
    <source>
        <dbReference type="Proteomes" id="UP000831019"/>
    </source>
</evidence>
<dbReference type="InterPro" id="IPR025272">
    <property type="entry name" value="SocA_Panacea"/>
</dbReference>
<feature type="domain" description="Antitoxin SocA-like Panacea" evidence="1">
    <location>
        <begin position="33"/>
        <end position="128"/>
    </location>
</feature>
<reference evidence="3" key="1">
    <citation type="journal article" date="2022" name="Microorganisms">
        <title>Beyond the ABCs#Discovery of Three New Plasmid Types in Rhodobacterales (RepQ, RepY, RepW).</title>
        <authorList>
            <person name="Freese H.M."/>
            <person name="Ringel V."/>
            <person name="Overmann J."/>
            <person name="Petersen J."/>
        </authorList>
    </citation>
    <scope>NUCLEOTIDE SEQUENCE [LARGE SCALE GENOMIC DNA]</scope>
    <source>
        <strain evidence="3">DSM 109990</strain>
    </source>
</reference>
<dbReference type="EMBL" id="CP085144">
    <property type="protein sequence ID" value="UOA14492.1"/>
    <property type="molecule type" value="Genomic_DNA"/>
</dbReference>
<protein>
    <submittedName>
        <fullName evidence="2">Antitoxin SocA</fullName>
    </submittedName>
</protein>
<accession>A0ABY3ZIK0</accession>
<dbReference type="Proteomes" id="UP000831019">
    <property type="component" value="Chromosome"/>
</dbReference>
<dbReference type="Pfam" id="PF13274">
    <property type="entry name" value="SocA_Panacea"/>
    <property type="match status" value="1"/>
</dbReference>